<evidence type="ECO:0000256" key="2">
    <source>
        <dbReference type="ARBA" id="ARBA00022525"/>
    </source>
</evidence>
<evidence type="ECO:0000313" key="7">
    <source>
        <dbReference type="Proteomes" id="UP001566331"/>
    </source>
</evidence>
<dbReference type="PRINTS" id="PR00313">
    <property type="entry name" value="CABNDNGRPT"/>
</dbReference>
<organism evidence="6 7">
    <name type="scientific">Luteimonas salinilitoris</name>
    <dbReference type="NCBI Taxonomy" id="3237697"/>
    <lineage>
        <taxon>Bacteria</taxon>
        <taxon>Pseudomonadati</taxon>
        <taxon>Pseudomonadota</taxon>
        <taxon>Gammaproteobacteria</taxon>
        <taxon>Lysobacterales</taxon>
        <taxon>Lysobacteraceae</taxon>
        <taxon>Luteimonas</taxon>
    </lineage>
</organism>
<evidence type="ECO:0000313" key="6">
    <source>
        <dbReference type="EMBL" id="MEZ0475574.1"/>
    </source>
</evidence>
<reference evidence="6 7" key="1">
    <citation type="submission" date="2024-07" db="EMBL/GenBank/DDBJ databases">
        <title>Luteimonas salilacus sp. nov., isolated from the shore soil of Salt Lake in Tibet of China.</title>
        <authorList>
            <person name="Zhang X."/>
            <person name="Li A."/>
        </authorList>
    </citation>
    <scope>NUCLEOTIDE SEQUENCE [LARGE SCALE GENOMIC DNA]</scope>
    <source>
        <strain evidence="6 7">B3-2-R+30</strain>
    </source>
</reference>
<dbReference type="Pfam" id="PF06594">
    <property type="entry name" value="HCBP_related"/>
    <property type="match status" value="2"/>
</dbReference>
<evidence type="ECO:0000256" key="3">
    <source>
        <dbReference type="ARBA" id="ARBA00022837"/>
    </source>
</evidence>
<protein>
    <submittedName>
        <fullName evidence="6">Beta strand repeat-containing protein</fullName>
    </submittedName>
</protein>
<name>A0ABV4HS58_9GAMM</name>
<dbReference type="InterPro" id="IPR011049">
    <property type="entry name" value="Serralysin-like_metalloprot_C"/>
</dbReference>
<feature type="region of interest" description="Disordered" evidence="4">
    <location>
        <begin position="881"/>
        <end position="941"/>
    </location>
</feature>
<dbReference type="InterPro" id="IPR010566">
    <property type="entry name" value="Haemolys_ca-bd"/>
</dbReference>
<feature type="region of interest" description="Disordered" evidence="4">
    <location>
        <begin position="1077"/>
        <end position="1113"/>
    </location>
</feature>
<dbReference type="RefSeq" id="WP_370563779.1">
    <property type="nucleotide sequence ID" value="NZ_JBFWIB010000005.1"/>
</dbReference>
<dbReference type="EMBL" id="JBFWIC010000018">
    <property type="protein sequence ID" value="MEZ0475574.1"/>
    <property type="molecule type" value="Genomic_DNA"/>
</dbReference>
<feature type="region of interest" description="Disordered" evidence="4">
    <location>
        <begin position="684"/>
        <end position="746"/>
    </location>
</feature>
<proteinExistence type="predicted"/>
<feature type="domain" description="Haemolysin-type calcium binding-related" evidence="5">
    <location>
        <begin position="995"/>
        <end position="1037"/>
    </location>
</feature>
<dbReference type="InterPro" id="IPR001343">
    <property type="entry name" value="Hemolysn_Ca-bd"/>
</dbReference>
<gene>
    <name evidence="6" type="ORF">AB6713_13275</name>
</gene>
<dbReference type="InterPro" id="IPR050557">
    <property type="entry name" value="RTX_toxin/Mannuronan_C5-epim"/>
</dbReference>
<dbReference type="PROSITE" id="PS00330">
    <property type="entry name" value="HEMOLYSIN_CALCIUM"/>
    <property type="match status" value="21"/>
</dbReference>
<sequence length="2504" mass="258729">MSSLLPDWLKYNVSTGQVKVTVKSGSPGVTGTVSVAPDGTVSVTGGGATTSGFQAKASGDVQVSPDGTSFTANEVTLQVPGPGGTSVGIKMTPGGFVPHPTDPSAPPVPSAHIKATIGAKNFEFDVPLVDGLTMDDLFDRELDGWLSSGLLGDAYTKLRHRSRDLDRQLEEAEKGINNDNTYRIVRYDPLALDLNGDGLVGTRAESDWSGALFDHDGDGIRTATGWISSEDGLLVRDLDGNGRIDTGLELFGDETMLSDGSNATDGFQALASMDSNGDGVVDGNDDDFASIKVWRDSNGNGVTDDGELLSLQDLDIVRFQTSYSETPDVSVEGGNSVGIGVFTMRSADGSLSDGVMQDFNFDNDSLHSIYSERIPVPDSIKALANIQGLGMLRDLHEAATLSPMLEQSLRAFSGASSRDNQRAELDNLLIEWAKTSPYYTEGHIDLHVGGRVQDPNSTNIVRLRPNEVLTWPDPTRLDAQITHKVRTVEAILGYEPITDLWWGNDTVQQYVNVYDTFFEAAYASLSVQTRLQSYVDLIDVDWSATKGQLVFNFSELMGAFENKFSSDPLDAIIDLGELFKFRNELFSSSPWAAGESLLRSWLLDYESDPDLQAALSDVNLLLSNNDSGTLVANGSAQVDLIFGRDQVAGLGETLNGAQGDDVIFGGGGADKLNGADGDDTLLGGAGSDSLNGGQGDDIIFGDADNDSLVGSDGNDILNGGDGSDSLQGGNGDDRLEGGEGNDYLSGGEGNDVYAFGLGSGHDTINNYDSSSGNVDALDIGLGLDPSDLKVWRSGDDLSLQIRGTDDRIDVQYYFRQDGASVYSLDLIRFMDGTVWTVEMVKALVLNSEDNDDIYGYQTDDIITGNADNNWLVGRGGNDTLSGGAGSDSLSGDDGDDVLSGDDGNDSLSGGAGNDILNGGADNDRIEGGSGNDRIDGGSGNDDLIGGSGNDVYVFGNGSGQDYIRNYDSDVGRLDVLEFTSDVAPENIEAWRGNDDLFLRIQGTEDQVRIASYFSNDATGPHRLDEIRFSNGTVWDVNAVKAMVQIATDGDDVLQGFAGNDTISGGLGSDTLSGAAGDDVLDGGAGDDTLNGDAGNDTLTGGEGSDTLFGGDGNDELSGGVGIDALHGGFGDDVLDGGDDGDWLAGAQGSDIIRGGSGDDMILGGDGADHITGGLGDDQLEGNEGDDSYYFSRGDGKDTISDRDGHSTIYVSDLTTTEAYFRRDGANLVIRFASSPNDEIQLTGFFDPLTGLANSGLRIDPGNGLPWDITPVGLDAEVLKGTTADDVIYGNSLNNAIGGLTGNDTIHAEGGDDIVNGGQGIDRLYGGDGADQLLGGDGDDVLFGGTGNDVLTGEVGNDQLDGGAGQDQLAGGAGNDIYVVDDILDEVVELANEGADLIRSEVSYALPQHVETLELVGSANIDAAGNSDANELLGNGGNNRLEGLGGDDVLRGRAGNDTLLGGAGNDLLDGGSGVDHLSGGAGDDTYIVDSTQDVAVELAGEGSDIVQAHSNYTLSANIEKLVLVEGSGAYQGVGNAGANIIIGNTSNNRLDGAAGADTMTGGLGDDTYMVDNAGDAVVENAGEGSDTVESSIDYVLGATLENLTLLGTGNLQGTGNGQNNILIGNAGNNRLDGGAGGDRMHGGAGDDYFIVDSIDDWVYESSGEGVDTTERSFETNLVLSDNVENLIIAEGVTTGNGNGLDNVITGNSGSNTLGGWGGDDELHGLGGNDSLFGGVGTDRLFGGAGNDYLDGGEGVDHLEGGAGDDTYIVDASTDGVVETSGNGDDKVQTTASFTLTDNVETLFLMGSGAINGTGNGLDNYMAGNGAANIINGQGGSDTLVGGGGDDTLIGGTGDDKYVVNATSGSDVIDNTDGGFDGVFFTNGITRERLSFSRDGDDLLVSVDDNTVPAVRVLNHFLGGNAAIDYVQPDGGFYLTTAEINQIVAGGGTGGEYDQVIEGTASGEQLVGSSGKDLIKGLGGDDQLFGMAGNDTLQGGDGDDYLAGGNGSGSNSGADRLEGGAGNDTLAGEDGDDTLIGGIGNDSYVYGGGQDTIDNTGGGNDGVFFNGGIDVSRLGFSRDGDDLMITVDANSASTVRVTNHFLGGDSAIDYVQPDGGSMLDTAAINALVDDGPGGGDPGGGDDDDYSSVVEGTAAGEQLLGTNDRDLIRGLGGDDTIFGFQGDDKLEGGDGNDYLSGGNGSFSGSGNDILIGGAGADTLVGEDGDDRLFGGAGDDTYYYASGSGSDVIDNTGGGNDWIYLDGIARERLGFHRDGDDLIVRIDGDAGEQMRVLKHFQGGQHAIAFVQPGDGGYAIPASQFEDLLTPMSAVGMATTSGMRSSASGSELNYLYDAAFSAFSVFARGEQRKTAWDSEMRLDGRRLGRSMLADGRFGRLLDQRAGSELGGIKSKVEPSVVDQPDEPMSSEVQLRTAGLRLEAPSAGHSDQRAEIHREVGRLIGAMSNSPSGAATTGETETYPHDAFGYGLAWGMHRHGLGACGTERLPIREF</sequence>
<evidence type="ECO:0000256" key="1">
    <source>
        <dbReference type="ARBA" id="ARBA00004613"/>
    </source>
</evidence>
<dbReference type="Proteomes" id="UP001566331">
    <property type="component" value="Unassembled WGS sequence"/>
</dbReference>
<feature type="domain" description="Haemolysin-type calcium binding-related" evidence="5">
    <location>
        <begin position="796"/>
        <end position="838"/>
    </location>
</feature>
<comment type="caution">
    <text evidence="6">The sequence shown here is derived from an EMBL/GenBank/DDBJ whole genome shotgun (WGS) entry which is preliminary data.</text>
</comment>
<evidence type="ECO:0000256" key="4">
    <source>
        <dbReference type="SAM" id="MobiDB-lite"/>
    </source>
</evidence>
<dbReference type="PANTHER" id="PTHR38340">
    <property type="entry name" value="S-LAYER PROTEIN"/>
    <property type="match status" value="1"/>
</dbReference>
<feature type="region of interest" description="Disordered" evidence="4">
    <location>
        <begin position="1994"/>
        <end position="2031"/>
    </location>
</feature>
<evidence type="ECO:0000259" key="5">
    <source>
        <dbReference type="Pfam" id="PF06594"/>
    </source>
</evidence>
<dbReference type="InterPro" id="IPR018511">
    <property type="entry name" value="Hemolysin-typ_Ca-bd_CS"/>
</dbReference>
<dbReference type="Gene3D" id="2.150.10.10">
    <property type="entry name" value="Serralysin-like metalloprotease, C-terminal"/>
    <property type="match status" value="15"/>
</dbReference>
<comment type="subcellular location">
    <subcellularLocation>
        <location evidence="1">Secreted</location>
    </subcellularLocation>
</comment>
<accession>A0ABV4HS58</accession>
<dbReference type="SUPFAM" id="SSF51120">
    <property type="entry name" value="beta-Roll"/>
    <property type="match status" value="11"/>
</dbReference>
<feature type="compositionally biased region" description="Acidic residues" evidence="4">
    <location>
        <begin position="890"/>
        <end position="904"/>
    </location>
</feature>
<keyword evidence="7" id="KW-1185">Reference proteome</keyword>
<dbReference type="Pfam" id="PF00353">
    <property type="entry name" value="HemolysinCabind"/>
    <property type="match status" value="20"/>
</dbReference>
<keyword evidence="2" id="KW-0964">Secreted</keyword>
<dbReference type="PANTHER" id="PTHR38340:SF1">
    <property type="entry name" value="S-LAYER PROTEIN"/>
    <property type="match status" value="1"/>
</dbReference>
<keyword evidence="3" id="KW-0106">Calcium</keyword>